<evidence type="ECO:0000256" key="4">
    <source>
        <dbReference type="ARBA" id="ARBA00022801"/>
    </source>
</evidence>
<sequence length="314" mass="34320">MKKAIKFKIMMGLAPIVFILLIIVMMTSTLGGGKKETTNSGNTTVVGLSPEVLSYKPLVEKYCKLENIPDKVNIILAIMMQESGGRVPDVMQSSESLGLPVNTLQPEASIAQGVKYFASLLKGTEDEDTAIQSYNYGGGFISWLSDKGGKYSKELAVRFSDEMAIKQGWNAYGDKEYVPHVRRYLGVALDSEFAKKVMAEAVKYEGLPYTFGGVPPSAFDCSSLTQWCYGVAGVSLPRTAQMQYDSMTIVTSATEAQEGDLVFFKNTYATSDFITHVGIYLGNGKMFHAGDPIGYADITSEFWQSHLVGFGRAK</sequence>
<dbReference type="RefSeq" id="WP_322809431.1">
    <property type="nucleotide sequence ID" value="NZ_JAVBVO010000004.1"/>
</dbReference>
<evidence type="ECO:0000313" key="8">
    <source>
        <dbReference type="Proteomes" id="UP001290462"/>
    </source>
</evidence>
<comment type="similarity">
    <text evidence="2">Belongs to the peptidase C40 family.</text>
</comment>
<evidence type="ECO:0000256" key="5">
    <source>
        <dbReference type="ARBA" id="ARBA00022807"/>
    </source>
</evidence>
<protein>
    <submittedName>
        <fullName evidence="7">Bifunctional lytic transglycosylase/C40 family peptidase</fullName>
    </submittedName>
</protein>
<comment type="caution">
    <text evidence="7">The sequence shown here is derived from an EMBL/GenBank/DDBJ whole genome shotgun (WGS) entry which is preliminary data.</text>
</comment>
<dbReference type="InterPro" id="IPR000064">
    <property type="entry name" value="NLP_P60_dom"/>
</dbReference>
<dbReference type="EMBL" id="JAVBVO010000004">
    <property type="protein sequence ID" value="MDZ5759800.1"/>
    <property type="molecule type" value="Genomic_DNA"/>
</dbReference>
<dbReference type="SUPFAM" id="SSF53955">
    <property type="entry name" value="Lysozyme-like"/>
    <property type="match status" value="1"/>
</dbReference>
<keyword evidence="3" id="KW-0645">Protease</keyword>
<dbReference type="InterPro" id="IPR051202">
    <property type="entry name" value="Peptidase_C40"/>
</dbReference>
<dbReference type="Pfam" id="PF13702">
    <property type="entry name" value="Lysozyme_like"/>
    <property type="match status" value="1"/>
</dbReference>
<proteinExistence type="inferred from homology"/>
<keyword evidence="5" id="KW-0788">Thiol protease</keyword>
<reference evidence="7" key="1">
    <citation type="submission" date="2023-08" db="EMBL/GenBank/DDBJ databases">
        <title>Genomic characterization of piscicolin 126 produced by Carnobacterium maltaromaticum CM22 strain isolated from salmon (Salmo salar).</title>
        <authorList>
            <person name="Gonzalez-Gragera E."/>
            <person name="Garcia-Lopez J.D."/>
            <person name="Teso-Perez C."/>
            <person name="Gimenez-Hernandez I."/>
            <person name="Peralta-Sanchez J.M."/>
            <person name="Valdivia E."/>
            <person name="Montalban-Lopez M."/>
            <person name="Martin-Platero A.M."/>
            <person name="Banos A."/>
            <person name="Martinez-Bueno M."/>
        </authorList>
    </citation>
    <scope>NUCLEOTIDE SEQUENCE</scope>
    <source>
        <strain evidence="7">CM22</strain>
    </source>
</reference>
<dbReference type="PROSITE" id="PS51935">
    <property type="entry name" value="NLPC_P60"/>
    <property type="match status" value="1"/>
</dbReference>
<keyword evidence="4" id="KW-0378">Hydrolase</keyword>
<dbReference type="InterPro" id="IPR047194">
    <property type="entry name" value="CwlT-like_lysozyme"/>
</dbReference>
<dbReference type="SUPFAM" id="SSF54001">
    <property type="entry name" value="Cysteine proteinases"/>
    <property type="match status" value="1"/>
</dbReference>
<dbReference type="Proteomes" id="UP001290462">
    <property type="component" value="Unassembled WGS sequence"/>
</dbReference>
<name>A0AAW9JSK9_CARML</name>
<dbReference type="Pfam" id="PF00877">
    <property type="entry name" value="NLPC_P60"/>
    <property type="match status" value="1"/>
</dbReference>
<dbReference type="PANTHER" id="PTHR47053:SF5">
    <property type="entry name" value="BIFUNCTIONAL MURAMIDASE_DL-ENDOPEPTIDASE CWLT"/>
    <property type="match status" value="1"/>
</dbReference>
<dbReference type="InterPro" id="IPR023346">
    <property type="entry name" value="Lysozyme-like_dom_sf"/>
</dbReference>
<comment type="subcellular location">
    <subcellularLocation>
        <location evidence="1">Cell surface</location>
    </subcellularLocation>
</comment>
<dbReference type="Gene3D" id="3.90.1720.10">
    <property type="entry name" value="endopeptidase domain like (from Nostoc punctiforme)"/>
    <property type="match status" value="1"/>
</dbReference>
<dbReference type="PANTHER" id="PTHR47053">
    <property type="entry name" value="MUREIN DD-ENDOPEPTIDASE MEPH-RELATED"/>
    <property type="match status" value="1"/>
</dbReference>
<evidence type="ECO:0000256" key="3">
    <source>
        <dbReference type="ARBA" id="ARBA00022670"/>
    </source>
</evidence>
<dbReference type="Gene3D" id="1.10.530.10">
    <property type="match status" value="1"/>
</dbReference>
<evidence type="ECO:0000256" key="2">
    <source>
        <dbReference type="ARBA" id="ARBA00007074"/>
    </source>
</evidence>
<gene>
    <name evidence="7" type="ORF">RAK27_14150</name>
</gene>
<organism evidence="7 8">
    <name type="scientific">Carnobacterium maltaromaticum</name>
    <name type="common">Carnobacterium piscicola</name>
    <dbReference type="NCBI Taxonomy" id="2751"/>
    <lineage>
        <taxon>Bacteria</taxon>
        <taxon>Bacillati</taxon>
        <taxon>Bacillota</taxon>
        <taxon>Bacilli</taxon>
        <taxon>Lactobacillales</taxon>
        <taxon>Carnobacteriaceae</taxon>
        <taxon>Carnobacterium</taxon>
    </lineage>
</organism>
<dbReference type="GO" id="GO:0006508">
    <property type="term" value="P:proteolysis"/>
    <property type="evidence" value="ECO:0007669"/>
    <property type="project" value="UniProtKB-KW"/>
</dbReference>
<dbReference type="GO" id="GO:0008234">
    <property type="term" value="F:cysteine-type peptidase activity"/>
    <property type="evidence" value="ECO:0007669"/>
    <property type="project" value="UniProtKB-KW"/>
</dbReference>
<dbReference type="AlphaFoldDB" id="A0AAW9JSK9"/>
<evidence type="ECO:0000313" key="7">
    <source>
        <dbReference type="EMBL" id="MDZ5759800.1"/>
    </source>
</evidence>
<evidence type="ECO:0000256" key="1">
    <source>
        <dbReference type="ARBA" id="ARBA00004241"/>
    </source>
</evidence>
<dbReference type="InterPro" id="IPR038765">
    <property type="entry name" value="Papain-like_cys_pep_sf"/>
</dbReference>
<dbReference type="GO" id="GO:0009986">
    <property type="term" value="C:cell surface"/>
    <property type="evidence" value="ECO:0007669"/>
    <property type="project" value="UniProtKB-SubCell"/>
</dbReference>
<evidence type="ECO:0000259" key="6">
    <source>
        <dbReference type="PROSITE" id="PS51935"/>
    </source>
</evidence>
<dbReference type="CDD" id="cd16891">
    <property type="entry name" value="CwlT-like"/>
    <property type="match status" value="1"/>
</dbReference>
<accession>A0AAW9JSK9</accession>
<feature type="domain" description="NlpC/P60" evidence="6">
    <location>
        <begin position="191"/>
        <end position="314"/>
    </location>
</feature>